<dbReference type="HOGENOM" id="CLU_122301_0_0_11"/>
<dbReference type="AlphaFoldDB" id="A0A0B6ETD7"/>
<dbReference type="STRING" id="161899.CSING_11385"/>
<feature type="chain" id="PRO_5038463373" description="DUF306 domain-containing protein" evidence="1">
    <location>
        <begin position="21"/>
        <end position="166"/>
    </location>
</feature>
<evidence type="ECO:0000256" key="1">
    <source>
        <dbReference type="SAM" id="SignalP"/>
    </source>
</evidence>
<proteinExistence type="predicted"/>
<evidence type="ECO:0000313" key="5">
    <source>
        <dbReference type="Proteomes" id="UP001521911"/>
    </source>
</evidence>
<dbReference type="Proteomes" id="UP000031890">
    <property type="component" value="Chromosome"/>
</dbReference>
<dbReference type="KEGG" id="csx:CSING_11385"/>
<reference evidence="3 5" key="2">
    <citation type="submission" date="2022-02" db="EMBL/GenBank/DDBJ databases">
        <title>Uncovering new skin microbiome diversity through culturing and metagenomics.</title>
        <authorList>
            <person name="Conlan S."/>
            <person name="Deming C."/>
            <person name="Nisc Comparative Sequencing Program N."/>
            <person name="Segre J.A."/>
        </authorList>
    </citation>
    <scope>NUCLEOTIDE SEQUENCE [LARGE SCALE GENOMIC DNA]</scope>
    <source>
        <strain evidence="3 5">ACRQV</strain>
    </source>
</reference>
<sequence>MRKLAVMAAVLCLATLPGCSSDDAPAPRGDDLIVGKQWQVTNLYTTPEARSAIAPDTAQVPHMSFGEHTVVGSTGCVPFTAEVSFTEGEKDSTIWDADGMLVEKVDYESVAAGEECTGSAQWADKLLRSLIAQGHEFDFTLNQNNQLVLTLRTDKVDSPIIRMASL</sequence>
<keyword evidence="1" id="KW-0732">Signal</keyword>
<protein>
    <recommendedName>
        <fullName evidence="6">DUF306 domain-containing protein</fullName>
    </recommendedName>
</protein>
<dbReference type="EMBL" id="CP010827">
    <property type="protein sequence ID" value="AJI79772.1"/>
    <property type="molecule type" value="Genomic_DNA"/>
</dbReference>
<gene>
    <name evidence="2" type="ORF">CSING_11385</name>
    <name evidence="3" type="ORF">MHK08_10840</name>
</gene>
<name>A0A0B6ETD7_9CORY</name>
<feature type="signal peptide" evidence="1">
    <location>
        <begin position="1"/>
        <end position="20"/>
    </location>
</feature>
<evidence type="ECO:0000313" key="2">
    <source>
        <dbReference type="EMBL" id="AJI79772.1"/>
    </source>
</evidence>
<evidence type="ECO:0000313" key="4">
    <source>
        <dbReference type="Proteomes" id="UP000031890"/>
    </source>
</evidence>
<dbReference type="RefSeq" id="WP_042532278.1">
    <property type="nucleotide sequence ID" value="NZ_CP010827.1"/>
</dbReference>
<dbReference type="Proteomes" id="UP001521911">
    <property type="component" value="Unassembled WGS sequence"/>
</dbReference>
<evidence type="ECO:0000313" key="3">
    <source>
        <dbReference type="EMBL" id="MCG7276964.1"/>
    </source>
</evidence>
<dbReference type="EMBL" id="JAKRDF010000016">
    <property type="protein sequence ID" value="MCG7276964.1"/>
    <property type="molecule type" value="Genomic_DNA"/>
</dbReference>
<organism evidence="2 4">
    <name type="scientific">Corynebacterium singulare</name>
    <dbReference type="NCBI Taxonomy" id="161899"/>
    <lineage>
        <taxon>Bacteria</taxon>
        <taxon>Bacillati</taxon>
        <taxon>Actinomycetota</taxon>
        <taxon>Actinomycetes</taxon>
        <taxon>Mycobacteriales</taxon>
        <taxon>Corynebacteriaceae</taxon>
        <taxon>Corynebacterium</taxon>
    </lineage>
</organism>
<keyword evidence="5" id="KW-1185">Reference proteome</keyword>
<evidence type="ECO:0008006" key="6">
    <source>
        <dbReference type="Google" id="ProtNLM"/>
    </source>
</evidence>
<reference evidence="2 4" key="1">
    <citation type="journal article" date="2015" name="Genome Announc.">
        <title>Complete Genome Sequence and Annotation of Corynebacterium singulare DSM 44357, Isolated from a Human Semen Specimen.</title>
        <authorList>
            <person name="Merten M."/>
            <person name="Brinkrolf K."/>
            <person name="Albersmeier A."/>
            <person name="Kutter Y."/>
            <person name="Ruckert C."/>
            <person name="Tauch A."/>
        </authorList>
    </citation>
    <scope>NUCLEOTIDE SEQUENCE [LARGE SCALE GENOMIC DNA]</scope>
    <source>
        <strain evidence="2">IBS B52218</strain>
    </source>
</reference>
<accession>A0A0B6ETD7</accession>